<dbReference type="SUPFAM" id="SSF103473">
    <property type="entry name" value="MFS general substrate transporter"/>
    <property type="match status" value="1"/>
</dbReference>
<dbReference type="NCBIfam" id="TIGR00886">
    <property type="entry name" value="2A0108"/>
    <property type="match status" value="1"/>
</dbReference>
<feature type="transmembrane region" description="Helical" evidence="8">
    <location>
        <begin position="195"/>
        <end position="218"/>
    </location>
</feature>
<feature type="compositionally biased region" description="Basic and acidic residues" evidence="9">
    <location>
        <begin position="274"/>
        <end position="283"/>
    </location>
</feature>
<feature type="transmembrane region" description="Helical" evidence="8">
    <location>
        <begin position="367"/>
        <end position="388"/>
    </location>
</feature>
<comment type="subcellular location">
    <subcellularLocation>
        <location evidence="8">Cell membrane</location>
        <topology evidence="8">Multi-pass membrane protein</topology>
    </subcellularLocation>
    <subcellularLocation>
        <location evidence="1">Membrane</location>
        <topology evidence="1">Multi-pass membrane protein</topology>
    </subcellularLocation>
</comment>
<evidence type="ECO:0000259" key="10">
    <source>
        <dbReference type="PROSITE" id="PS50850"/>
    </source>
</evidence>
<dbReference type="GO" id="GO:0005886">
    <property type="term" value="C:plasma membrane"/>
    <property type="evidence" value="ECO:0007669"/>
    <property type="project" value="UniProtKB-SubCell"/>
</dbReference>
<dbReference type="EMBL" id="LFZO01000171">
    <property type="protein sequence ID" value="KXT11965.1"/>
    <property type="molecule type" value="Genomic_DNA"/>
</dbReference>
<evidence type="ECO:0000313" key="11">
    <source>
        <dbReference type="EMBL" id="KXT11965.1"/>
    </source>
</evidence>
<keyword evidence="3 8" id="KW-0813">Transport</keyword>
<dbReference type="GO" id="GO:0015113">
    <property type="term" value="F:nitrite transmembrane transporter activity"/>
    <property type="evidence" value="ECO:0007669"/>
    <property type="project" value="InterPro"/>
</dbReference>
<dbReference type="GO" id="GO:0015112">
    <property type="term" value="F:nitrate transmembrane transporter activity"/>
    <property type="evidence" value="ECO:0007669"/>
    <property type="project" value="UniProtKB-UniRule"/>
</dbReference>
<dbReference type="Proteomes" id="UP000073492">
    <property type="component" value="Unassembled WGS sequence"/>
</dbReference>
<keyword evidence="7 8" id="KW-0472">Membrane</keyword>
<evidence type="ECO:0000256" key="9">
    <source>
        <dbReference type="SAM" id="MobiDB-lite"/>
    </source>
</evidence>
<feature type="transmembrane region" description="Helical" evidence="8">
    <location>
        <begin position="424"/>
        <end position="445"/>
    </location>
</feature>
<protein>
    <recommendedName>
        <fullName evidence="8">Nitrate/nitrite transporter</fullName>
    </recommendedName>
</protein>
<evidence type="ECO:0000313" key="12">
    <source>
        <dbReference type="Proteomes" id="UP000073492"/>
    </source>
</evidence>
<feature type="transmembrane region" description="Helical" evidence="8">
    <location>
        <begin position="491"/>
        <end position="511"/>
    </location>
</feature>
<evidence type="ECO:0000256" key="3">
    <source>
        <dbReference type="ARBA" id="ARBA00022448"/>
    </source>
</evidence>
<dbReference type="InterPro" id="IPR011701">
    <property type="entry name" value="MFS"/>
</dbReference>
<sequence>MGFKISHLWSAPEVNPINRKARTIPVFNPVNNYGRVFFFSWFGFLLAFWSWYAFPPLLHDVIAKDLKLTQIQVSNSNIVALCATLLVRLVAGPCCDRFGPRWTFAGCLLIGAIPTWLAGTAYNVNQLYALRFFIGILGGSFVPCQVWTTGFYDKNIVGTANALTGGLGNAGGGITYFVMPAVYNSLVKDGLTPHVAWRVTFVVPGILITAVAFALLLLCDDTPTGKWSDRAQAAENNLRQHGLQPGLVVDIPGQVNERTKSSSNSGTSTPQRALGDEEKKLDQTRGTFADNEAQLGETEMLNTARGEVVQKPSVTEVLKVVTSPQTIVLGACYFCTFGGELAINSILGTYYGKQFPSLNLQTSSNWAAMFGLMNVVFRPLGGAVSDFAYGRTKSVWSKKVLLHSYNIIAGAFLVAIGATNQHDLTTLVCLVGVGMAFFLEGANGLNFSLVPHVHPYANGVVSGFTGACGNLGGIIFAIIFRYNPKSTSRAIWIIGVIIMAINVAVCWIRPFPKGQIGGR</sequence>
<feature type="transmembrane region" description="Helical" evidence="8">
    <location>
        <begin position="400"/>
        <end position="418"/>
    </location>
</feature>
<dbReference type="Gene3D" id="1.20.1250.20">
    <property type="entry name" value="MFS general substrate transporter like domains"/>
    <property type="match status" value="2"/>
</dbReference>
<feature type="transmembrane region" description="Helical" evidence="8">
    <location>
        <begin position="327"/>
        <end position="347"/>
    </location>
</feature>
<evidence type="ECO:0000256" key="8">
    <source>
        <dbReference type="RuleBase" id="RU366033"/>
    </source>
</evidence>
<dbReference type="Pfam" id="PF07690">
    <property type="entry name" value="MFS_1"/>
    <property type="match status" value="1"/>
</dbReference>
<keyword evidence="12" id="KW-1185">Reference proteome</keyword>
<evidence type="ECO:0000256" key="2">
    <source>
        <dbReference type="ARBA" id="ARBA00008432"/>
    </source>
</evidence>
<dbReference type="AlphaFoldDB" id="A0A139IBK6"/>
<feature type="transmembrane region" description="Helical" evidence="8">
    <location>
        <begin position="160"/>
        <end position="183"/>
    </location>
</feature>
<reference evidence="11 12" key="1">
    <citation type="submission" date="2015-07" db="EMBL/GenBank/DDBJ databases">
        <title>Comparative genomics of the Sigatoka disease complex on banana suggests a link between parallel evolutionary changes in Pseudocercospora fijiensis and Pseudocercospora eumusae and increased virulence on the banana host.</title>
        <authorList>
            <person name="Chang T.-C."/>
            <person name="Salvucci A."/>
            <person name="Crous P.W."/>
            <person name="Stergiopoulos I."/>
        </authorList>
    </citation>
    <scope>NUCLEOTIDE SEQUENCE [LARGE SCALE GENOMIC DNA]</scope>
    <source>
        <strain evidence="11 12">CBS 116634</strain>
    </source>
</reference>
<dbReference type="CDD" id="cd17341">
    <property type="entry name" value="MFS_NRT2_like"/>
    <property type="match status" value="1"/>
</dbReference>
<feature type="domain" description="Major facilitator superfamily (MFS) profile" evidence="10">
    <location>
        <begin position="36"/>
        <end position="513"/>
    </location>
</feature>
<dbReference type="OrthoDB" id="434240at2759"/>
<dbReference type="GO" id="GO:0042128">
    <property type="term" value="P:nitrate assimilation"/>
    <property type="evidence" value="ECO:0007669"/>
    <property type="project" value="UniProtKB-UniRule"/>
</dbReference>
<dbReference type="InterPro" id="IPR044772">
    <property type="entry name" value="NO3_transporter"/>
</dbReference>
<name>A0A139IBK6_9PEZI</name>
<feature type="transmembrane region" description="Helical" evidence="8">
    <location>
        <begin position="128"/>
        <end position="148"/>
    </location>
</feature>
<accession>A0A139IBK6</accession>
<keyword evidence="8" id="KW-1003">Cell membrane</keyword>
<evidence type="ECO:0000256" key="5">
    <source>
        <dbReference type="ARBA" id="ARBA00022989"/>
    </source>
</evidence>
<keyword evidence="4 8" id="KW-0812">Transmembrane</keyword>
<evidence type="ECO:0000256" key="6">
    <source>
        <dbReference type="ARBA" id="ARBA00023063"/>
    </source>
</evidence>
<gene>
    <name evidence="11" type="ORF">AC579_7681</name>
</gene>
<feature type="transmembrane region" description="Helical" evidence="8">
    <location>
        <begin position="457"/>
        <end position="479"/>
    </location>
</feature>
<keyword evidence="6 8" id="KW-0534">Nitrate assimilation</keyword>
<dbReference type="PROSITE" id="PS50850">
    <property type="entry name" value="MFS"/>
    <property type="match status" value="1"/>
</dbReference>
<feature type="transmembrane region" description="Helical" evidence="8">
    <location>
        <begin position="36"/>
        <end position="54"/>
    </location>
</feature>
<feature type="transmembrane region" description="Helical" evidence="8">
    <location>
        <begin position="74"/>
        <end position="91"/>
    </location>
</feature>
<dbReference type="InterPro" id="IPR020846">
    <property type="entry name" value="MFS_dom"/>
</dbReference>
<comment type="caution">
    <text evidence="11">The sequence shown here is derived from an EMBL/GenBank/DDBJ whole genome shotgun (WGS) entry which is preliminary data.</text>
</comment>
<dbReference type="InterPro" id="IPR004737">
    <property type="entry name" value="NO3_transporter_NarK/NarU-like"/>
</dbReference>
<keyword evidence="5 8" id="KW-1133">Transmembrane helix</keyword>
<dbReference type="STRING" id="113226.A0A139IBK6"/>
<feature type="compositionally biased region" description="Polar residues" evidence="9">
    <location>
        <begin position="261"/>
        <end position="271"/>
    </location>
</feature>
<organism evidence="11 12">
    <name type="scientific">Pseudocercospora musae</name>
    <dbReference type="NCBI Taxonomy" id="113226"/>
    <lineage>
        <taxon>Eukaryota</taxon>
        <taxon>Fungi</taxon>
        <taxon>Dikarya</taxon>
        <taxon>Ascomycota</taxon>
        <taxon>Pezizomycotina</taxon>
        <taxon>Dothideomycetes</taxon>
        <taxon>Dothideomycetidae</taxon>
        <taxon>Mycosphaerellales</taxon>
        <taxon>Mycosphaerellaceae</taxon>
        <taxon>Pseudocercospora</taxon>
    </lineage>
</organism>
<evidence type="ECO:0000256" key="7">
    <source>
        <dbReference type="ARBA" id="ARBA00023136"/>
    </source>
</evidence>
<comment type="similarity">
    <text evidence="2 8">Belongs to the major facilitator superfamily. Nitrate/nitrite porter (TC 2.A.1.8) family.</text>
</comment>
<dbReference type="InterPro" id="IPR036259">
    <property type="entry name" value="MFS_trans_sf"/>
</dbReference>
<dbReference type="PANTHER" id="PTHR23515">
    <property type="entry name" value="HIGH-AFFINITY NITRATE TRANSPORTER 2.3"/>
    <property type="match status" value="1"/>
</dbReference>
<feature type="region of interest" description="Disordered" evidence="9">
    <location>
        <begin position="256"/>
        <end position="283"/>
    </location>
</feature>
<proteinExistence type="inferred from homology"/>
<evidence type="ECO:0000256" key="4">
    <source>
        <dbReference type="ARBA" id="ARBA00022692"/>
    </source>
</evidence>
<feature type="transmembrane region" description="Helical" evidence="8">
    <location>
        <begin position="103"/>
        <end position="122"/>
    </location>
</feature>
<evidence type="ECO:0000256" key="1">
    <source>
        <dbReference type="ARBA" id="ARBA00004141"/>
    </source>
</evidence>